<comment type="caution">
    <text evidence="7">The sequence shown here is derived from an EMBL/GenBank/DDBJ whole genome shotgun (WGS) entry which is preliminary data.</text>
</comment>
<evidence type="ECO:0000313" key="8">
    <source>
        <dbReference type="Proteomes" id="UP000219020"/>
    </source>
</evidence>
<comment type="subcellular location">
    <subcellularLocation>
        <location evidence="1">Cell membrane</location>
        <topology evidence="1">Multi-pass membrane protein</topology>
    </subcellularLocation>
</comment>
<evidence type="ECO:0000256" key="5">
    <source>
        <dbReference type="ARBA" id="ARBA00023136"/>
    </source>
</evidence>
<evidence type="ECO:0000256" key="1">
    <source>
        <dbReference type="ARBA" id="ARBA00004651"/>
    </source>
</evidence>
<evidence type="ECO:0000256" key="6">
    <source>
        <dbReference type="SAM" id="Phobius"/>
    </source>
</evidence>
<keyword evidence="8" id="KW-1185">Reference proteome</keyword>
<evidence type="ECO:0000256" key="2">
    <source>
        <dbReference type="ARBA" id="ARBA00022475"/>
    </source>
</evidence>
<dbReference type="Pfam" id="PF03899">
    <property type="entry name" value="ATP-synt_I"/>
    <property type="match status" value="1"/>
</dbReference>
<evidence type="ECO:0000256" key="4">
    <source>
        <dbReference type="ARBA" id="ARBA00022989"/>
    </source>
</evidence>
<gene>
    <name evidence="7" type="ORF">BTN49_1293</name>
</gene>
<evidence type="ECO:0000313" key="7">
    <source>
        <dbReference type="EMBL" id="PCS23296.1"/>
    </source>
</evidence>
<organism evidence="7 8">
    <name type="scientific">Candidatus Enterovibrio escicola</name>
    <dbReference type="NCBI Taxonomy" id="1927127"/>
    <lineage>
        <taxon>Bacteria</taxon>
        <taxon>Pseudomonadati</taxon>
        <taxon>Pseudomonadota</taxon>
        <taxon>Gammaproteobacteria</taxon>
        <taxon>Vibrionales</taxon>
        <taxon>Vibrionaceae</taxon>
        <taxon>Enterovibrio</taxon>
    </lineage>
</organism>
<dbReference type="GO" id="GO:0005886">
    <property type="term" value="C:plasma membrane"/>
    <property type="evidence" value="ECO:0007669"/>
    <property type="project" value="UniProtKB-SubCell"/>
</dbReference>
<feature type="transmembrane region" description="Helical" evidence="6">
    <location>
        <begin position="12"/>
        <end position="35"/>
    </location>
</feature>
<dbReference type="InterPro" id="IPR005598">
    <property type="entry name" value="ATP_synth_I"/>
</dbReference>
<evidence type="ECO:0000256" key="3">
    <source>
        <dbReference type="ARBA" id="ARBA00022692"/>
    </source>
</evidence>
<sequence length="98" mass="10533">MVTIINVHWGISALIGGGIFIIANGVFASCSFLFSGARSAKLIVVCFFSGEVLKILLIVVLFSVVYLYAEAELIPLKLAYLLVLGSNILAPVLFINDK</sequence>
<dbReference type="EMBL" id="NBYY01000011">
    <property type="protein sequence ID" value="PCS23296.1"/>
    <property type="molecule type" value="Genomic_DNA"/>
</dbReference>
<keyword evidence="3 6" id="KW-0812">Transmembrane</keyword>
<accession>A0A2A5T571</accession>
<protein>
    <submittedName>
        <fullName evidence="7">ATP synthase protein I</fullName>
    </submittedName>
</protein>
<keyword evidence="2" id="KW-1003">Cell membrane</keyword>
<proteinExistence type="predicted"/>
<keyword evidence="5 6" id="KW-0472">Membrane</keyword>
<feature type="transmembrane region" description="Helical" evidence="6">
    <location>
        <begin position="42"/>
        <end position="68"/>
    </location>
</feature>
<dbReference type="Proteomes" id="UP000219020">
    <property type="component" value="Unassembled WGS sequence"/>
</dbReference>
<dbReference type="AlphaFoldDB" id="A0A2A5T571"/>
<reference evidence="8" key="1">
    <citation type="submission" date="2017-04" db="EMBL/GenBank/DDBJ databases">
        <title>Genome evolution of the luminous symbionts of deep sea anglerfish.</title>
        <authorList>
            <person name="Hendry T.A."/>
        </authorList>
    </citation>
    <scope>NUCLEOTIDE SEQUENCE [LARGE SCALE GENOMIC DNA]</scope>
</reference>
<name>A0A2A5T571_9GAMM</name>
<feature type="transmembrane region" description="Helical" evidence="6">
    <location>
        <begin position="74"/>
        <end position="95"/>
    </location>
</feature>
<keyword evidence="4 6" id="KW-1133">Transmembrane helix</keyword>